<dbReference type="OrthoDB" id="5631790at2"/>
<dbReference type="Proteomes" id="UP000277577">
    <property type="component" value="Chromosome"/>
</dbReference>
<dbReference type="AlphaFoldDB" id="A0A0W0SK06"/>
<evidence type="ECO:0000313" key="1">
    <source>
        <dbReference type="EMBL" id="KTC83678.1"/>
    </source>
</evidence>
<organism evidence="1 3">
    <name type="scientific">Legionella cherrii</name>
    <dbReference type="NCBI Taxonomy" id="28084"/>
    <lineage>
        <taxon>Bacteria</taxon>
        <taxon>Pseudomonadati</taxon>
        <taxon>Pseudomonadota</taxon>
        <taxon>Gammaproteobacteria</taxon>
        <taxon>Legionellales</taxon>
        <taxon>Legionellaceae</taxon>
        <taxon>Legionella</taxon>
    </lineage>
</organism>
<evidence type="ECO:0000313" key="4">
    <source>
        <dbReference type="Proteomes" id="UP000277577"/>
    </source>
</evidence>
<dbReference type="EMBL" id="LR134173">
    <property type="protein sequence ID" value="VEB33290.1"/>
    <property type="molecule type" value="Genomic_DNA"/>
</dbReference>
<dbReference type="RefSeq" id="WP_028380685.1">
    <property type="nucleotide sequence ID" value="NZ_CAAAIT010000003.1"/>
</dbReference>
<reference evidence="2 4" key="2">
    <citation type="submission" date="2018-12" db="EMBL/GenBank/DDBJ databases">
        <authorList>
            <consortium name="Pathogen Informatics"/>
        </authorList>
    </citation>
    <scope>NUCLEOTIDE SEQUENCE [LARGE SCALE GENOMIC DNA]</scope>
    <source>
        <strain evidence="2 4">NCTC11976</strain>
    </source>
</reference>
<evidence type="ECO:0000313" key="2">
    <source>
        <dbReference type="EMBL" id="VEB33290.1"/>
    </source>
</evidence>
<sequence length="636" mass="74016">MLVQQILDFIKTLEKEGTPIPCDKVLSECLSERFSKKPAGSKLTNDDLHFLLTCYKSRWEAIVDKDDDYTRNPSVSNLAWIALAKELAPLAKINYLKILIPTLTNEKDLNDFSSLNETVNLFNFFLGHGGKTLYRKWSFCKHLENRQFTLSTYRSDRKLTAVTIDELARLKLCKVTAREVSVDDEHFKNFWDLLRKKVFVNLRAQGNMPIALLPHMLALIERYYYLRANNLDFSLFKNEVRNFFARLYRYELADVNFLYGTKVVYKDDEQYMLDLFINLYTANDYMDLDYEIQTLSKWLFDINPDLKAVSKELGPFYQGLSKDNKDTTLPVVPSDAFVNCCKLLVSLLTTQFELSFFFTRQTHSLWDKKNTVFPEAYGIFTILLPLIAANKPKALEDAYAKIIQDIVIPAREDNTWYTWFTRSSSTSKWLELVQNCKLNELGVYWFEPEILFNALKLFDTRNESLQKQINSLLDDIIQTYAQNQNDLMKQLRVNILFTEFLETLSEDHRVYMLRLISTCDPKIAKSNFLINCTKYINRQVSELCQRPTASSLAFFPQLAKVDAKKLFHLPEGIKDVEAMMSDYKTQLSKLNIEPSLGETISNYLMKISHPILSAAQKENVKDCGRPIHDYYIGQYT</sequence>
<dbReference type="EMBL" id="LNXW01000003">
    <property type="protein sequence ID" value="KTC83678.1"/>
    <property type="molecule type" value="Genomic_DNA"/>
</dbReference>
<gene>
    <name evidence="1" type="ORF">Lche_0002</name>
    <name evidence="2" type="ORF">NCTC11976_00295</name>
</gene>
<proteinExistence type="predicted"/>
<dbReference type="Proteomes" id="UP000054921">
    <property type="component" value="Unassembled WGS sequence"/>
</dbReference>
<protein>
    <submittedName>
        <fullName evidence="1">Uncharacterized protein</fullName>
    </submittedName>
</protein>
<dbReference type="STRING" id="28084.Lche_0002"/>
<evidence type="ECO:0000313" key="3">
    <source>
        <dbReference type="Proteomes" id="UP000054921"/>
    </source>
</evidence>
<reference evidence="1 3" key="1">
    <citation type="submission" date="2015-11" db="EMBL/GenBank/DDBJ databases">
        <title>Genomic analysis of 38 Legionella species identifies large and diverse effector repertoires.</title>
        <authorList>
            <person name="Burstein D."/>
            <person name="Amaro F."/>
            <person name="Zusman T."/>
            <person name="Lifshitz Z."/>
            <person name="Cohen O."/>
            <person name="Gilbert J.A."/>
            <person name="Pupko T."/>
            <person name="Shuman H.A."/>
            <person name="Segal G."/>
        </authorList>
    </citation>
    <scope>NUCLEOTIDE SEQUENCE [LARGE SCALE GENOMIC DNA]</scope>
    <source>
        <strain evidence="1 3">ORW</strain>
    </source>
</reference>
<keyword evidence="4" id="KW-1185">Reference proteome</keyword>
<name>A0A0W0SK06_9GAMM</name>
<accession>A0A0W0SK06</accession>
<dbReference type="PATRIC" id="fig|28084.5.peg.4"/>